<proteinExistence type="predicted"/>
<comment type="caution">
    <text evidence="2">The sequence shown here is derived from an EMBL/GenBank/DDBJ whole genome shotgun (WGS) entry which is preliminary data.</text>
</comment>
<keyword evidence="3" id="KW-1185">Reference proteome</keyword>
<reference evidence="2 3" key="1">
    <citation type="submission" date="2021-07" db="EMBL/GenBank/DDBJ databases">
        <title>The Aristolochia fimbriata genome: insights into angiosperm evolution, floral development and chemical biosynthesis.</title>
        <authorList>
            <person name="Jiao Y."/>
        </authorList>
    </citation>
    <scope>NUCLEOTIDE SEQUENCE [LARGE SCALE GENOMIC DNA]</scope>
    <source>
        <strain evidence="2">IBCAS-2021</strain>
        <tissue evidence="2">Leaf</tissue>
    </source>
</reference>
<dbReference type="InterPro" id="IPR004158">
    <property type="entry name" value="DUF247_pln"/>
</dbReference>
<feature type="compositionally biased region" description="Acidic residues" evidence="1">
    <location>
        <begin position="261"/>
        <end position="274"/>
    </location>
</feature>
<feature type="region of interest" description="Disordered" evidence="1">
    <location>
        <begin position="261"/>
        <end position="282"/>
    </location>
</feature>
<evidence type="ECO:0000256" key="1">
    <source>
        <dbReference type="SAM" id="MobiDB-lite"/>
    </source>
</evidence>
<dbReference type="AlphaFoldDB" id="A0AAV7F6H7"/>
<evidence type="ECO:0000313" key="3">
    <source>
        <dbReference type="Proteomes" id="UP000825729"/>
    </source>
</evidence>
<dbReference type="PANTHER" id="PTHR31549:SF277">
    <property type="entry name" value="OS08G0167400 PROTEIN"/>
    <property type="match status" value="1"/>
</dbReference>
<organism evidence="2 3">
    <name type="scientific">Aristolochia fimbriata</name>
    <name type="common">White veined hardy Dutchman's pipe vine</name>
    <dbReference type="NCBI Taxonomy" id="158543"/>
    <lineage>
        <taxon>Eukaryota</taxon>
        <taxon>Viridiplantae</taxon>
        <taxon>Streptophyta</taxon>
        <taxon>Embryophyta</taxon>
        <taxon>Tracheophyta</taxon>
        <taxon>Spermatophyta</taxon>
        <taxon>Magnoliopsida</taxon>
        <taxon>Magnoliidae</taxon>
        <taxon>Piperales</taxon>
        <taxon>Aristolochiaceae</taxon>
        <taxon>Aristolochia</taxon>
    </lineage>
</organism>
<dbReference type="PANTHER" id="PTHR31549">
    <property type="entry name" value="PROTEIN, PUTATIVE (DUF247)-RELATED-RELATED"/>
    <property type="match status" value="1"/>
</dbReference>
<evidence type="ECO:0000313" key="2">
    <source>
        <dbReference type="EMBL" id="KAG9456204.1"/>
    </source>
</evidence>
<accession>A0AAV7F6H7</accession>
<dbReference type="Proteomes" id="UP000825729">
    <property type="component" value="Unassembled WGS sequence"/>
</dbReference>
<sequence length="522" mass="59308">MPAIPMSSTLSFDEDRWVIQIRRSLEEEDIEDEEEEDNEVAVSIFDVPKTLMANKPEAYVPQQVAIGPYHHWRPELYDMEQYKLSAAKKVQRRFSLKFHHLIDHLLMLEPRIRRCYHRYLDFNGETLCWGVAVDACFLLEFLRIFGLREDKEVAGSVCSRMSHLIDDAGTKSAHNAILRDVMMLENQIPLFLLRTIMKFQKSSSSSQKHSDHLLRSMLVGFCKAISPFKIAGDLESINVTRHAHLLELVFFVIMPKSDETTEIEEAEEEEEDSSTEAKETSHGIITLSATGESPIKKLLNKIWNPICRAVHLMKNLIFSKPVKFALRNLWRIISLLPVVSLVKQPVEYLCFSVGDENRVDKEESSNDNRPPLIEEITIPSVTELAFAGVKFAPTNGDLSTISFSKKTATLYLPTITLDVNAEVVLRNMVAYEASAASGPLVLTRYTELMNGIIDTGEDAKLLRERGVLINRLQTDEEVGDMWNGMTKSVRLTKVPFLDKVIEDVNRLPALCITAEESGARRR</sequence>
<gene>
    <name evidence="2" type="ORF">H6P81_000712</name>
</gene>
<name>A0AAV7F6H7_ARIFI</name>
<protein>
    <submittedName>
        <fullName evidence="2">Uncharacterized protein</fullName>
    </submittedName>
</protein>
<dbReference type="EMBL" id="JAINDJ010000002">
    <property type="protein sequence ID" value="KAG9456204.1"/>
    <property type="molecule type" value="Genomic_DNA"/>
</dbReference>
<dbReference type="Pfam" id="PF03140">
    <property type="entry name" value="DUF247"/>
    <property type="match status" value="1"/>
</dbReference>